<dbReference type="GeneTree" id="ENSGT00390000006843"/>
<dbReference type="Proteomes" id="UP000694388">
    <property type="component" value="Unplaced"/>
</dbReference>
<sequence length="290" mass="33342">MAGEDSAADMMQLQRELQNLWYKKDILKLRGVCREAFEKMSKPRTVVLSLLEKNPDWRRGKTSCLANHLTYELSKWLQCHADSLQPETLNTNLQRRVLRIIVDVVGPGLDHLVDLYCLKMLDKAELLTVVKGLVTTGRPKEAANLALKLELQPYLDFKEICQPLLLQDKLNIVELYVGSQEDMQKCLVQLLDSWCAPDFDHVVLFRQYQGLPQLKKEHLQPHKLSKTLSRLLKTYGISADFCPNLKKQRGLAAIKYLLFKKYREKSIDDATWNAHILITAGTVHTIAFDK</sequence>
<accession>A0A8C4R2W1</accession>
<dbReference type="AlphaFoldDB" id="A0A8C4R2W1"/>
<keyword evidence="2" id="KW-1185">Reference proteome</keyword>
<dbReference type="Ensembl" id="ENSEBUT00000023915.1">
    <property type="protein sequence ID" value="ENSEBUP00000023339.1"/>
    <property type="gene ID" value="ENSEBUG00000014373.1"/>
</dbReference>
<reference evidence="1" key="1">
    <citation type="submission" date="2025-08" db="UniProtKB">
        <authorList>
            <consortium name="Ensembl"/>
        </authorList>
    </citation>
    <scope>IDENTIFICATION</scope>
</reference>
<reference evidence="1" key="2">
    <citation type="submission" date="2025-09" db="UniProtKB">
        <authorList>
            <consortium name="Ensembl"/>
        </authorList>
    </citation>
    <scope>IDENTIFICATION</scope>
</reference>
<evidence type="ECO:0000313" key="2">
    <source>
        <dbReference type="Proteomes" id="UP000694388"/>
    </source>
</evidence>
<proteinExistence type="predicted"/>
<protein>
    <submittedName>
        <fullName evidence="1">Uncharacterized protein</fullName>
    </submittedName>
</protein>
<dbReference type="InterPro" id="IPR052408">
    <property type="entry name" value="Exonuclease_MUT-7-like"/>
</dbReference>
<dbReference type="PANTHER" id="PTHR47765">
    <property type="entry name" value="3'-5' EXONUCLEASE DOMAIN-CONTAINING PROTEIN"/>
    <property type="match status" value="1"/>
</dbReference>
<evidence type="ECO:0000313" key="1">
    <source>
        <dbReference type="Ensembl" id="ENSEBUP00000023339.1"/>
    </source>
</evidence>
<dbReference type="PANTHER" id="PTHR47765:SF2">
    <property type="entry name" value="EXONUCLEASE MUT-7 HOMOLOG"/>
    <property type="match status" value="1"/>
</dbReference>
<organism evidence="1 2">
    <name type="scientific">Eptatretus burgeri</name>
    <name type="common">Inshore hagfish</name>
    <dbReference type="NCBI Taxonomy" id="7764"/>
    <lineage>
        <taxon>Eukaryota</taxon>
        <taxon>Metazoa</taxon>
        <taxon>Chordata</taxon>
        <taxon>Craniata</taxon>
        <taxon>Vertebrata</taxon>
        <taxon>Cyclostomata</taxon>
        <taxon>Myxini</taxon>
        <taxon>Myxiniformes</taxon>
        <taxon>Myxinidae</taxon>
        <taxon>Eptatretinae</taxon>
        <taxon>Eptatretus</taxon>
    </lineage>
</organism>
<name>A0A8C4R2W1_EPTBU</name>